<organism evidence="2 3">
    <name type="scientific">Entomortierella chlamydospora</name>
    <dbReference type="NCBI Taxonomy" id="101097"/>
    <lineage>
        <taxon>Eukaryota</taxon>
        <taxon>Fungi</taxon>
        <taxon>Fungi incertae sedis</taxon>
        <taxon>Mucoromycota</taxon>
        <taxon>Mortierellomycotina</taxon>
        <taxon>Mortierellomycetes</taxon>
        <taxon>Mortierellales</taxon>
        <taxon>Mortierellaceae</taxon>
        <taxon>Entomortierella</taxon>
    </lineage>
</organism>
<evidence type="ECO:0000256" key="1">
    <source>
        <dbReference type="SAM" id="Phobius"/>
    </source>
</evidence>
<dbReference type="Proteomes" id="UP000703661">
    <property type="component" value="Unassembled WGS sequence"/>
</dbReference>
<evidence type="ECO:0000313" key="3">
    <source>
        <dbReference type="Proteomes" id="UP000703661"/>
    </source>
</evidence>
<dbReference type="EMBL" id="JAAAID010000024">
    <property type="protein sequence ID" value="KAG0024257.1"/>
    <property type="molecule type" value="Genomic_DNA"/>
</dbReference>
<dbReference type="PANTHER" id="PTHR39476">
    <property type="entry name" value="NADH:UBIQUINONE OXIDOREDUCTASE 6.6KD SUBUNIT"/>
    <property type="match status" value="1"/>
</dbReference>
<evidence type="ECO:0008006" key="4">
    <source>
        <dbReference type="Google" id="ProtNLM"/>
    </source>
</evidence>
<proteinExistence type="predicted"/>
<dbReference type="OrthoDB" id="15108at2759"/>
<dbReference type="PANTHER" id="PTHR39476:SF1">
    <property type="entry name" value="NADH DEHYDROGENASE [UBIQUINONE] 1 BETA SUBCOMPLEX SUBUNIT 4"/>
    <property type="match status" value="1"/>
</dbReference>
<reference evidence="2" key="1">
    <citation type="journal article" date="2020" name="Fungal Divers.">
        <title>Resolving the Mortierellaceae phylogeny through synthesis of multi-gene phylogenetics and phylogenomics.</title>
        <authorList>
            <person name="Vandepol N."/>
            <person name="Liber J."/>
            <person name="Desiro A."/>
            <person name="Na H."/>
            <person name="Kennedy M."/>
            <person name="Barry K."/>
            <person name="Grigoriev I.V."/>
            <person name="Miller A.N."/>
            <person name="O'Donnell K."/>
            <person name="Stajich J.E."/>
            <person name="Bonito G."/>
        </authorList>
    </citation>
    <scope>NUCLEOTIDE SEQUENCE</scope>
    <source>
        <strain evidence="2">NRRL 2769</strain>
    </source>
</reference>
<keyword evidence="1" id="KW-0472">Membrane</keyword>
<comment type="caution">
    <text evidence="2">The sequence shown here is derived from an EMBL/GenBank/DDBJ whole genome shotgun (WGS) entry which is preliminary data.</text>
</comment>
<keyword evidence="1" id="KW-1133">Transmembrane helix</keyword>
<keyword evidence="1" id="KW-0812">Transmembrane</keyword>
<accession>A0A9P6N695</accession>
<protein>
    <recommendedName>
        <fullName evidence="4">NADH-ubiquinone oxidoreductase B15 subunit</fullName>
    </recommendedName>
</protein>
<gene>
    <name evidence="2" type="ORF">BGZ80_004771</name>
</gene>
<dbReference type="AlphaFoldDB" id="A0A9P6N695"/>
<evidence type="ECO:0000313" key="2">
    <source>
        <dbReference type="EMBL" id="KAG0024257.1"/>
    </source>
</evidence>
<sequence length="76" mass="8713">MGGYLSPDPAVEKWVRMRETTARHFRWNNRNVRSVGILGLVIPAGIYYLASEYQDKLHWTAQKPQPKVAAVEEEDA</sequence>
<feature type="transmembrane region" description="Helical" evidence="1">
    <location>
        <begin position="32"/>
        <end position="50"/>
    </location>
</feature>
<keyword evidence="3" id="KW-1185">Reference proteome</keyword>
<name>A0A9P6N695_9FUNG</name>